<keyword evidence="1" id="KW-0472">Membrane</keyword>
<keyword evidence="1" id="KW-1133">Transmembrane helix</keyword>
<dbReference type="InterPro" id="IPR036404">
    <property type="entry name" value="Jacalin-like_lectin_dom_sf"/>
</dbReference>
<evidence type="ECO:0000313" key="4">
    <source>
        <dbReference type="Proteomes" id="UP001600064"/>
    </source>
</evidence>
<evidence type="ECO:0000259" key="2">
    <source>
        <dbReference type="Pfam" id="PF01419"/>
    </source>
</evidence>
<evidence type="ECO:0000313" key="3">
    <source>
        <dbReference type="EMBL" id="KAL2267145.1"/>
    </source>
</evidence>
<name>A0ABR4D9V2_9PEZI</name>
<comment type="caution">
    <text evidence="3">The sequence shown here is derived from an EMBL/GenBank/DDBJ whole genome shotgun (WGS) entry which is preliminary data.</text>
</comment>
<dbReference type="InterPro" id="IPR001229">
    <property type="entry name" value="Jacalin-like_lectin_dom"/>
</dbReference>
<reference evidence="3 4" key="1">
    <citation type="journal article" date="2024" name="Commun. Biol.">
        <title>Comparative genomic analysis of thermophilic fungi reveals convergent evolutionary adaptations and gene losses.</title>
        <authorList>
            <person name="Steindorff A.S."/>
            <person name="Aguilar-Pontes M.V."/>
            <person name="Robinson A.J."/>
            <person name="Andreopoulos B."/>
            <person name="LaButti K."/>
            <person name="Kuo A."/>
            <person name="Mondo S."/>
            <person name="Riley R."/>
            <person name="Otillar R."/>
            <person name="Haridas S."/>
            <person name="Lipzen A."/>
            <person name="Grimwood J."/>
            <person name="Schmutz J."/>
            <person name="Clum A."/>
            <person name="Reid I.D."/>
            <person name="Moisan M.C."/>
            <person name="Butler G."/>
            <person name="Nguyen T.T.M."/>
            <person name="Dewar K."/>
            <person name="Conant G."/>
            <person name="Drula E."/>
            <person name="Henrissat B."/>
            <person name="Hansel C."/>
            <person name="Singer S."/>
            <person name="Hutchinson M.I."/>
            <person name="de Vries R.P."/>
            <person name="Natvig D.O."/>
            <person name="Powell A.J."/>
            <person name="Tsang A."/>
            <person name="Grigoriev I.V."/>
        </authorList>
    </citation>
    <scope>NUCLEOTIDE SEQUENCE [LARGE SCALE GENOMIC DNA]</scope>
    <source>
        <strain evidence="3 4">ATCC 22073</strain>
    </source>
</reference>
<feature type="domain" description="Jacalin-type lectin" evidence="2">
    <location>
        <begin position="141"/>
        <end position="231"/>
    </location>
</feature>
<proteinExistence type="predicted"/>
<feature type="transmembrane region" description="Helical" evidence="1">
    <location>
        <begin position="76"/>
        <end position="94"/>
    </location>
</feature>
<dbReference type="Gene3D" id="2.100.10.30">
    <property type="entry name" value="Jacalin-like lectin domain"/>
    <property type="match status" value="1"/>
</dbReference>
<keyword evidence="1" id="KW-0812">Transmembrane</keyword>
<dbReference type="SUPFAM" id="SSF51101">
    <property type="entry name" value="Mannose-binding lectins"/>
    <property type="match status" value="1"/>
</dbReference>
<dbReference type="EMBL" id="JAZGUE010000004">
    <property type="protein sequence ID" value="KAL2267145.1"/>
    <property type="molecule type" value="Genomic_DNA"/>
</dbReference>
<sequence>MPMTIFHQFMTSSRAALVAALVMAIVSALPPAKQASRSLPLFRRYVATPNIVALGVSTVLGPLLRHVPRESKNRQNVKAVVLWWWWYLVGLAAAKPWTAALSVRPTVVGAGTDGSPFTIRDNGRQGYLRGLDVRFSDGTERSRGARKDQFSELALEEDEVIRSMTLWSTPLGRFSSLFSRGGRVARIDLTTNRRSWGYGVENTAKLSAKAVDVGSGVLIGFQGRAGEDLGQLAPLFLRKLSRSVVHNVAYDLPAGSEGLRLLVLREGTAVWNGTDYSWTFSGTEARGTETTFNVGSSSGLSVSTSFAVSLPQIGLSGIGVGWTAGSTMNYEKKNI</sequence>
<evidence type="ECO:0000256" key="1">
    <source>
        <dbReference type="SAM" id="Phobius"/>
    </source>
</evidence>
<dbReference type="Proteomes" id="UP001600064">
    <property type="component" value="Unassembled WGS sequence"/>
</dbReference>
<dbReference type="GeneID" id="98125554"/>
<gene>
    <name evidence="3" type="ORF">VTJ83DRAFT_4422</name>
</gene>
<dbReference type="RefSeq" id="XP_070865872.1">
    <property type="nucleotide sequence ID" value="XM_071010910.1"/>
</dbReference>
<keyword evidence="4" id="KW-1185">Reference proteome</keyword>
<feature type="transmembrane region" description="Helical" evidence="1">
    <location>
        <begin position="44"/>
        <end position="64"/>
    </location>
</feature>
<organism evidence="3 4">
    <name type="scientific">Remersonia thermophila</name>
    <dbReference type="NCBI Taxonomy" id="72144"/>
    <lineage>
        <taxon>Eukaryota</taxon>
        <taxon>Fungi</taxon>
        <taxon>Dikarya</taxon>
        <taxon>Ascomycota</taxon>
        <taxon>Pezizomycotina</taxon>
        <taxon>Sordariomycetes</taxon>
        <taxon>Sordariomycetidae</taxon>
        <taxon>Sordariales</taxon>
        <taxon>Sordariales incertae sedis</taxon>
        <taxon>Remersonia</taxon>
    </lineage>
</organism>
<protein>
    <recommendedName>
        <fullName evidence="2">Jacalin-type lectin domain-containing protein</fullName>
    </recommendedName>
</protein>
<accession>A0ABR4D9V2</accession>
<dbReference type="Pfam" id="PF01419">
    <property type="entry name" value="Jacalin"/>
    <property type="match status" value="1"/>
</dbReference>